<dbReference type="RefSeq" id="WP_379580538.1">
    <property type="nucleotide sequence ID" value="NZ_JBHUFV010000068.1"/>
</dbReference>
<dbReference type="Pfam" id="PF13460">
    <property type="entry name" value="NAD_binding_10"/>
    <property type="match status" value="1"/>
</dbReference>
<dbReference type="InterPro" id="IPR016040">
    <property type="entry name" value="NAD(P)-bd_dom"/>
</dbReference>
<name>A0ABW4TBV8_9ACTN</name>
<sequence length="273" mass="29874">MSTSTPILVLGGTGTVGSRVADHLRGAGHSTRVATRHAECRFDWSIPDTWGPALAGIQTMYVLLPDDTGMPTSFMQEARRSGVRRVVLHSDRGIDVMNVTHLQETERQVRESGCDWTIVRPDWFNQDFETFFRQSVLDGRLCVPIGSTRQGFVDADDIAAVTAQALTRKDHIGQILPLTGPRALSFPEALTHIHDATGLTIDFDGTPDAYRDSLRAEGTPDEVVDTLIENFSAAAAQGDTTPTGIVEEILQRPGKDFSTYAREAAARGVWQKP</sequence>
<keyword evidence="3" id="KW-1185">Reference proteome</keyword>
<evidence type="ECO:0000313" key="2">
    <source>
        <dbReference type="EMBL" id="MFD1938485.1"/>
    </source>
</evidence>
<dbReference type="InterPro" id="IPR051604">
    <property type="entry name" value="Ergot_Alk_Oxidoreductase"/>
</dbReference>
<gene>
    <name evidence="2" type="ORF">ACFSKW_44125</name>
</gene>
<evidence type="ECO:0000259" key="1">
    <source>
        <dbReference type="Pfam" id="PF13460"/>
    </source>
</evidence>
<evidence type="ECO:0000313" key="3">
    <source>
        <dbReference type="Proteomes" id="UP001597368"/>
    </source>
</evidence>
<accession>A0ABW4TBV8</accession>
<proteinExistence type="predicted"/>
<dbReference type="InterPro" id="IPR036291">
    <property type="entry name" value="NAD(P)-bd_dom_sf"/>
</dbReference>
<comment type="caution">
    <text evidence="2">The sequence shown here is derived from an EMBL/GenBank/DDBJ whole genome shotgun (WGS) entry which is preliminary data.</text>
</comment>
<reference evidence="3" key="1">
    <citation type="journal article" date="2019" name="Int. J. Syst. Evol. Microbiol.">
        <title>The Global Catalogue of Microorganisms (GCM) 10K type strain sequencing project: providing services to taxonomists for standard genome sequencing and annotation.</title>
        <authorList>
            <consortium name="The Broad Institute Genomics Platform"/>
            <consortium name="The Broad Institute Genome Sequencing Center for Infectious Disease"/>
            <person name="Wu L."/>
            <person name="Ma J."/>
        </authorList>
    </citation>
    <scope>NUCLEOTIDE SEQUENCE [LARGE SCALE GENOMIC DNA]</scope>
    <source>
        <strain evidence="3">ICMP 6774ER</strain>
    </source>
</reference>
<dbReference type="Gene3D" id="3.40.50.720">
    <property type="entry name" value="NAD(P)-binding Rossmann-like Domain"/>
    <property type="match status" value="1"/>
</dbReference>
<dbReference type="PANTHER" id="PTHR43162">
    <property type="match status" value="1"/>
</dbReference>
<dbReference type="PANTHER" id="PTHR43162:SF1">
    <property type="entry name" value="PRESTALK A DIFFERENTIATION PROTEIN A"/>
    <property type="match status" value="1"/>
</dbReference>
<protein>
    <submittedName>
        <fullName evidence="2">NAD(P)H-binding protein</fullName>
    </submittedName>
</protein>
<feature type="domain" description="NAD(P)-binding" evidence="1">
    <location>
        <begin position="11"/>
        <end position="168"/>
    </location>
</feature>
<organism evidence="2 3">
    <name type="scientific">Nonomuraea mangrovi</name>
    <dbReference type="NCBI Taxonomy" id="2316207"/>
    <lineage>
        <taxon>Bacteria</taxon>
        <taxon>Bacillati</taxon>
        <taxon>Actinomycetota</taxon>
        <taxon>Actinomycetes</taxon>
        <taxon>Streptosporangiales</taxon>
        <taxon>Streptosporangiaceae</taxon>
        <taxon>Nonomuraea</taxon>
    </lineage>
</organism>
<dbReference type="Proteomes" id="UP001597368">
    <property type="component" value="Unassembled WGS sequence"/>
</dbReference>
<dbReference type="SUPFAM" id="SSF51735">
    <property type="entry name" value="NAD(P)-binding Rossmann-fold domains"/>
    <property type="match status" value="1"/>
</dbReference>
<dbReference type="Gene3D" id="3.90.25.10">
    <property type="entry name" value="UDP-galactose 4-epimerase, domain 1"/>
    <property type="match status" value="1"/>
</dbReference>
<dbReference type="EMBL" id="JBHUFV010000068">
    <property type="protein sequence ID" value="MFD1938485.1"/>
    <property type="molecule type" value="Genomic_DNA"/>
</dbReference>